<evidence type="ECO:0000313" key="2">
    <source>
        <dbReference type="Proteomes" id="UP000276103"/>
    </source>
</evidence>
<proteinExistence type="predicted"/>
<evidence type="ECO:0000313" key="1">
    <source>
        <dbReference type="EMBL" id="RUS98847.1"/>
    </source>
</evidence>
<dbReference type="AlphaFoldDB" id="A0A433UYG5"/>
<sequence>MLNKKKVVFEKKNFKTTCTKDAIDGGIDEEEVFLPPDSETLGGVAEW</sequence>
<dbReference type="Proteomes" id="UP000276103">
    <property type="component" value="Unassembled WGS sequence"/>
</dbReference>
<keyword evidence="2" id="KW-1185">Reference proteome</keyword>
<dbReference type="EMBL" id="RSCM01000002">
    <property type="protein sequence ID" value="RUS98847.1"/>
    <property type="molecule type" value="Genomic_DNA"/>
</dbReference>
<reference evidence="1 2" key="1">
    <citation type="journal article" date="2019" name="Genome Biol. Evol.">
        <title>Day and night: Metabolic profiles and evolutionary relationships of six axenic non-marine cyanobacteria.</title>
        <authorList>
            <person name="Will S.E."/>
            <person name="Henke P."/>
            <person name="Boedeker C."/>
            <person name="Huang S."/>
            <person name="Brinkmann H."/>
            <person name="Rohde M."/>
            <person name="Jarek M."/>
            <person name="Friedl T."/>
            <person name="Seufert S."/>
            <person name="Schumacher M."/>
            <person name="Overmann J."/>
            <person name="Neumann-Schaal M."/>
            <person name="Petersen J."/>
        </authorList>
    </citation>
    <scope>NUCLEOTIDE SEQUENCE [LARGE SCALE GENOMIC DNA]</scope>
    <source>
        <strain evidence="1 2">SAG 1403-4b</strain>
    </source>
</reference>
<name>A0A433UYG5_ANAVA</name>
<gene>
    <name evidence="1" type="ORF">DSM107003_08660</name>
</gene>
<comment type="caution">
    <text evidence="1">The sequence shown here is derived from an EMBL/GenBank/DDBJ whole genome shotgun (WGS) entry which is preliminary data.</text>
</comment>
<dbReference type="RefSeq" id="WP_158624010.1">
    <property type="nucleotide sequence ID" value="NZ_RSCM01000002.1"/>
</dbReference>
<accession>A0A433UYG5</accession>
<protein>
    <submittedName>
        <fullName evidence="1">Uncharacterized protein</fullName>
    </submittedName>
</protein>
<organism evidence="1 2">
    <name type="scientific">Trichormus variabilis SAG 1403-4b</name>
    <dbReference type="NCBI Taxonomy" id="447716"/>
    <lineage>
        <taxon>Bacteria</taxon>
        <taxon>Bacillati</taxon>
        <taxon>Cyanobacteriota</taxon>
        <taxon>Cyanophyceae</taxon>
        <taxon>Nostocales</taxon>
        <taxon>Nostocaceae</taxon>
        <taxon>Trichormus</taxon>
    </lineage>
</organism>